<dbReference type="PROSITE" id="PS01306">
    <property type="entry name" value="UPF0054"/>
    <property type="match status" value="1"/>
</dbReference>
<evidence type="ECO:0000256" key="6">
    <source>
        <dbReference type="ARBA" id="ARBA00022833"/>
    </source>
</evidence>
<reference evidence="8 9" key="1">
    <citation type="submission" date="2016-07" db="EMBL/GenBank/DDBJ databases">
        <title>Detection of Helicobacter winghamensis from caecal content of red fox (Vulpes vulpes).</title>
        <authorList>
            <person name="Zanoni R.G."/>
            <person name="Florio D."/>
            <person name="Caffara M."/>
            <person name="Renzi M."/>
            <person name="Parisi A."/>
            <person name="Pasquali F."/>
            <person name="Manfreda G."/>
        </authorList>
    </citation>
    <scope>NUCLEOTIDE SEQUENCE [LARGE SCALE GENOMIC DNA]</scope>
    <source>
        <strain evidence="8 9">295_13</strain>
    </source>
</reference>
<evidence type="ECO:0000313" key="8">
    <source>
        <dbReference type="EMBL" id="PKT80071.1"/>
    </source>
</evidence>
<name>A0A2N3PHQ0_9HELI</name>
<dbReference type="STRING" id="556267.HWAG_00298"/>
<dbReference type="GO" id="GO:0008270">
    <property type="term" value="F:zinc ion binding"/>
    <property type="evidence" value="ECO:0007669"/>
    <property type="project" value="UniProtKB-UniRule"/>
</dbReference>
<proteinExistence type="inferred from homology"/>
<evidence type="ECO:0000256" key="2">
    <source>
        <dbReference type="ARBA" id="ARBA00022722"/>
    </source>
</evidence>
<dbReference type="GO" id="GO:0004222">
    <property type="term" value="F:metalloendopeptidase activity"/>
    <property type="evidence" value="ECO:0007669"/>
    <property type="project" value="InterPro"/>
</dbReference>
<dbReference type="GO" id="GO:0005737">
    <property type="term" value="C:cytoplasm"/>
    <property type="evidence" value="ECO:0007669"/>
    <property type="project" value="UniProtKB-SubCell"/>
</dbReference>
<organism evidence="8 9">
    <name type="scientific">Helicobacter winghamensis</name>
    <dbReference type="NCBI Taxonomy" id="157268"/>
    <lineage>
        <taxon>Bacteria</taxon>
        <taxon>Pseudomonadati</taxon>
        <taxon>Campylobacterota</taxon>
        <taxon>Epsilonproteobacteria</taxon>
        <taxon>Campylobacterales</taxon>
        <taxon>Helicobacteraceae</taxon>
        <taxon>Helicobacter</taxon>
    </lineage>
</organism>
<dbReference type="NCBIfam" id="TIGR00043">
    <property type="entry name" value="rRNA maturation RNase YbeY"/>
    <property type="match status" value="1"/>
</dbReference>
<feature type="binding site" evidence="7">
    <location>
        <position position="106"/>
    </location>
    <ligand>
        <name>Zn(2+)</name>
        <dbReference type="ChEBI" id="CHEBI:29105"/>
        <note>catalytic</note>
    </ligand>
</feature>
<keyword evidence="6 7" id="KW-0862">Zinc</keyword>
<dbReference type="HAMAP" id="MF_00009">
    <property type="entry name" value="Endoribonucl_YbeY"/>
    <property type="match status" value="1"/>
</dbReference>
<feature type="binding site" evidence="7">
    <location>
        <position position="110"/>
    </location>
    <ligand>
        <name>Zn(2+)</name>
        <dbReference type="ChEBI" id="CHEBI:29105"/>
        <note>catalytic</note>
    </ligand>
</feature>
<comment type="caution">
    <text evidence="8">The sequence shown here is derived from an EMBL/GenBank/DDBJ whole genome shotgun (WGS) entry which is preliminary data.</text>
</comment>
<gene>
    <name evidence="7" type="primary">ybeY</name>
    <name evidence="8" type="ORF">BCM31_00025</name>
</gene>
<evidence type="ECO:0000256" key="3">
    <source>
        <dbReference type="ARBA" id="ARBA00022723"/>
    </source>
</evidence>
<accession>A0A2N3PHQ0</accession>
<comment type="function">
    <text evidence="7">Single strand-specific metallo-endoribonuclease involved in late-stage 70S ribosome quality control and in maturation of the 3' terminus of the 16S rRNA.</text>
</comment>
<comment type="cofactor">
    <cofactor evidence="7">
        <name>Zn(2+)</name>
        <dbReference type="ChEBI" id="CHEBI:29105"/>
    </cofactor>
    <text evidence="7">Binds 1 zinc ion.</text>
</comment>
<dbReference type="Gene3D" id="3.40.390.30">
    <property type="entry name" value="Metalloproteases ('zincins'), catalytic domain"/>
    <property type="match status" value="1"/>
</dbReference>
<dbReference type="GO" id="GO:0004521">
    <property type="term" value="F:RNA endonuclease activity"/>
    <property type="evidence" value="ECO:0007669"/>
    <property type="project" value="UniProtKB-UniRule"/>
</dbReference>
<comment type="similarity">
    <text evidence="1 7">Belongs to the endoribonuclease YbeY family.</text>
</comment>
<dbReference type="InterPro" id="IPR002036">
    <property type="entry name" value="YbeY"/>
</dbReference>
<keyword evidence="2 7" id="KW-0540">Nuclease</keyword>
<dbReference type="SUPFAM" id="SSF55486">
    <property type="entry name" value="Metalloproteases ('zincins'), catalytic domain"/>
    <property type="match status" value="1"/>
</dbReference>
<keyword evidence="3 7" id="KW-0479">Metal-binding</keyword>
<dbReference type="RefSeq" id="WP_006801990.1">
    <property type="nucleotide sequence ID" value="NZ_CABKOI010000021.1"/>
</dbReference>
<dbReference type="PANTHER" id="PTHR46986">
    <property type="entry name" value="ENDORIBONUCLEASE YBEY, CHLOROPLASTIC"/>
    <property type="match status" value="1"/>
</dbReference>
<keyword evidence="4 7" id="KW-0255">Endonuclease</keyword>
<comment type="subcellular location">
    <subcellularLocation>
        <location evidence="7">Cytoplasm</location>
    </subcellularLocation>
</comment>
<keyword evidence="7" id="KW-0690">Ribosome biogenesis</keyword>
<dbReference type="InterPro" id="IPR023091">
    <property type="entry name" value="MetalPrtase_cat_dom_sf_prd"/>
</dbReference>
<dbReference type="EC" id="3.1.-.-" evidence="7"/>
<dbReference type="PANTHER" id="PTHR46986:SF1">
    <property type="entry name" value="ENDORIBONUCLEASE YBEY, CHLOROPLASTIC"/>
    <property type="match status" value="1"/>
</dbReference>
<evidence type="ECO:0000256" key="1">
    <source>
        <dbReference type="ARBA" id="ARBA00010875"/>
    </source>
</evidence>
<dbReference type="Pfam" id="PF02130">
    <property type="entry name" value="YbeY"/>
    <property type="match status" value="1"/>
</dbReference>
<dbReference type="InterPro" id="IPR020549">
    <property type="entry name" value="YbeY_CS"/>
</dbReference>
<evidence type="ECO:0000256" key="7">
    <source>
        <dbReference type="HAMAP-Rule" id="MF_00009"/>
    </source>
</evidence>
<dbReference type="Proteomes" id="UP000233350">
    <property type="component" value="Unassembled WGS sequence"/>
</dbReference>
<sequence>MIDIDNQTKIKFDSSFLAFLDSIFLEILKDLGLQDKQCELLFVENAKIQALNLEFRGIDKPTDVLSFPLEFSLLLGSIVISVEFASKIAQELGHSLNDEIALLFIHGVLHLLGFDHEVDNGEHRERERKIVEKFGLPKSLIVRTQG</sequence>
<feature type="binding site" evidence="7">
    <location>
        <position position="116"/>
    </location>
    <ligand>
        <name>Zn(2+)</name>
        <dbReference type="ChEBI" id="CHEBI:29105"/>
        <note>catalytic</note>
    </ligand>
</feature>
<dbReference type="OrthoDB" id="9807740at2"/>
<evidence type="ECO:0000256" key="5">
    <source>
        <dbReference type="ARBA" id="ARBA00022801"/>
    </source>
</evidence>
<dbReference type="GO" id="GO:0006364">
    <property type="term" value="P:rRNA processing"/>
    <property type="evidence" value="ECO:0007669"/>
    <property type="project" value="UniProtKB-UniRule"/>
</dbReference>
<keyword evidence="5 7" id="KW-0378">Hydrolase</keyword>
<protein>
    <recommendedName>
        <fullName evidence="7">Endoribonuclease YbeY</fullName>
        <ecNumber evidence="7">3.1.-.-</ecNumber>
    </recommendedName>
</protein>
<evidence type="ECO:0000313" key="9">
    <source>
        <dbReference type="Proteomes" id="UP000233350"/>
    </source>
</evidence>
<keyword evidence="9" id="KW-1185">Reference proteome</keyword>
<dbReference type="AlphaFoldDB" id="A0A2N3PHQ0"/>
<evidence type="ECO:0000256" key="4">
    <source>
        <dbReference type="ARBA" id="ARBA00022759"/>
    </source>
</evidence>
<dbReference type="EMBL" id="MBPK01000044">
    <property type="protein sequence ID" value="PKT80071.1"/>
    <property type="molecule type" value="Genomic_DNA"/>
</dbReference>
<keyword evidence="7" id="KW-0698">rRNA processing</keyword>
<keyword evidence="7" id="KW-0963">Cytoplasm</keyword>